<proteinExistence type="predicted"/>
<dbReference type="EMBL" id="CAXDID020000111">
    <property type="protein sequence ID" value="CAL6029597.1"/>
    <property type="molecule type" value="Genomic_DNA"/>
</dbReference>
<sequence>MERTLTRMRSPCSLELICASHRETNHCRNAAQFTADGWDSSVILEWKDCLICWFVDENACDGRQREITFQILDRLVSSHCICESHTDQFTESAMKFIQCFM</sequence>
<gene>
    <name evidence="2" type="ORF">HINF_LOCUS32474</name>
    <name evidence="1" type="ORF">HINF_LOCUS53341</name>
</gene>
<keyword evidence="3" id="KW-1185">Reference proteome</keyword>
<protein>
    <submittedName>
        <fullName evidence="2">Hypothetical_protein</fullName>
    </submittedName>
</protein>
<reference evidence="2 3" key="2">
    <citation type="submission" date="2024-07" db="EMBL/GenBank/DDBJ databases">
        <authorList>
            <person name="Akdeniz Z."/>
        </authorList>
    </citation>
    <scope>NUCLEOTIDE SEQUENCE [LARGE SCALE GENOMIC DNA]</scope>
</reference>
<organism evidence="1">
    <name type="scientific">Hexamita inflata</name>
    <dbReference type="NCBI Taxonomy" id="28002"/>
    <lineage>
        <taxon>Eukaryota</taxon>
        <taxon>Metamonada</taxon>
        <taxon>Diplomonadida</taxon>
        <taxon>Hexamitidae</taxon>
        <taxon>Hexamitinae</taxon>
        <taxon>Hexamita</taxon>
    </lineage>
</organism>
<comment type="caution">
    <text evidence="1">The sequence shown here is derived from an EMBL/GenBank/DDBJ whole genome shotgun (WGS) entry which is preliminary data.</text>
</comment>
<name>A0AA86UV08_9EUKA</name>
<dbReference type="EMBL" id="CATOUU010000994">
    <property type="protein sequence ID" value="CAI9965696.1"/>
    <property type="molecule type" value="Genomic_DNA"/>
</dbReference>
<evidence type="ECO:0000313" key="2">
    <source>
        <dbReference type="EMBL" id="CAL6029597.1"/>
    </source>
</evidence>
<accession>A0AA86UV08</accession>
<dbReference type="AlphaFoldDB" id="A0AA86UV08"/>
<reference evidence="1" key="1">
    <citation type="submission" date="2023-06" db="EMBL/GenBank/DDBJ databases">
        <authorList>
            <person name="Kurt Z."/>
        </authorList>
    </citation>
    <scope>NUCLEOTIDE SEQUENCE</scope>
</reference>
<evidence type="ECO:0000313" key="1">
    <source>
        <dbReference type="EMBL" id="CAI9965696.1"/>
    </source>
</evidence>
<evidence type="ECO:0000313" key="3">
    <source>
        <dbReference type="Proteomes" id="UP001642409"/>
    </source>
</evidence>
<dbReference type="Proteomes" id="UP001642409">
    <property type="component" value="Unassembled WGS sequence"/>
</dbReference>